<comment type="caution">
    <text evidence="2">The sequence shown here is derived from an EMBL/GenBank/DDBJ whole genome shotgun (WGS) entry which is preliminary data.</text>
</comment>
<sequence length="256" mass="28533">MDVCAFLEEACRKTISRTLTGTRRIPKKNNTRRSASLSTQRDEKTDEDNVTISSNLPKNRGTFPFWEISAHPPRTTQTAESPDSAIKSFDKQLCENPTFRNAKEPYIPMQPTKNGKPVDTQNDEGEGRSGKYLQMGSKRAVADRGRLRLKKSTFWQGVAGASTIEAGGAGEEFTCWRRSSQCFDFRDEGAICRNTILLMKTTLDLGFDLNTAAGCLSPASCRLELTPNCAKSMDDFSDDGSFEKEEKMRFLGVTIK</sequence>
<keyword evidence="3" id="KW-1185">Reference proteome</keyword>
<evidence type="ECO:0000256" key="1">
    <source>
        <dbReference type="SAM" id="MobiDB-lite"/>
    </source>
</evidence>
<organism evidence="2 3">
    <name type="scientific">Punica granatum</name>
    <name type="common">Pomegranate</name>
    <dbReference type="NCBI Taxonomy" id="22663"/>
    <lineage>
        <taxon>Eukaryota</taxon>
        <taxon>Viridiplantae</taxon>
        <taxon>Streptophyta</taxon>
        <taxon>Embryophyta</taxon>
        <taxon>Tracheophyta</taxon>
        <taxon>Spermatophyta</taxon>
        <taxon>Magnoliopsida</taxon>
        <taxon>eudicotyledons</taxon>
        <taxon>Gunneridae</taxon>
        <taxon>Pentapetalae</taxon>
        <taxon>rosids</taxon>
        <taxon>malvids</taxon>
        <taxon>Myrtales</taxon>
        <taxon>Lythraceae</taxon>
        <taxon>Punica</taxon>
    </lineage>
</organism>
<name>A0A2I0KDB5_PUNGR</name>
<proteinExistence type="predicted"/>
<evidence type="ECO:0000313" key="3">
    <source>
        <dbReference type="Proteomes" id="UP000233551"/>
    </source>
</evidence>
<gene>
    <name evidence="2" type="ORF">CRG98_013089</name>
</gene>
<reference evidence="2 3" key="1">
    <citation type="submission" date="2017-11" db="EMBL/GenBank/DDBJ databases">
        <title>De-novo sequencing of pomegranate (Punica granatum L.) genome.</title>
        <authorList>
            <person name="Akparov Z."/>
            <person name="Amiraslanov A."/>
            <person name="Hajiyeva S."/>
            <person name="Abbasov M."/>
            <person name="Kaur K."/>
            <person name="Hamwieh A."/>
            <person name="Solovyev V."/>
            <person name="Salamov A."/>
            <person name="Braich B."/>
            <person name="Kosarev P."/>
            <person name="Mahmoud A."/>
            <person name="Hajiyev E."/>
            <person name="Babayeva S."/>
            <person name="Izzatullayeva V."/>
            <person name="Mammadov A."/>
            <person name="Mammadov A."/>
            <person name="Sharifova S."/>
            <person name="Ojaghi J."/>
            <person name="Eynullazada K."/>
            <person name="Bayramov B."/>
            <person name="Abdulazimova A."/>
            <person name="Shahmuradov I."/>
        </authorList>
    </citation>
    <scope>NUCLEOTIDE SEQUENCE [LARGE SCALE GENOMIC DNA]</scope>
    <source>
        <strain evidence="3">cv. AG2017</strain>
        <tissue evidence="2">Leaf</tissue>
    </source>
</reference>
<dbReference type="Proteomes" id="UP000233551">
    <property type="component" value="Unassembled WGS sequence"/>
</dbReference>
<dbReference type="EMBL" id="PGOL01000672">
    <property type="protein sequence ID" value="PKI66525.1"/>
    <property type="molecule type" value="Genomic_DNA"/>
</dbReference>
<dbReference type="AlphaFoldDB" id="A0A2I0KDB5"/>
<protein>
    <submittedName>
        <fullName evidence="2">Uncharacterized protein</fullName>
    </submittedName>
</protein>
<feature type="region of interest" description="Disordered" evidence="1">
    <location>
        <begin position="22"/>
        <end position="82"/>
    </location>
</feature>
<evidence type="ECO:0000313" key="2">
    <source>
        <dbReference type="EMBL" id="PKI66525.1"/>
    </source>
</evidence>
<accession>A0A2I0KDB5</accession>
<feature type="region of interest" description="Disordered" evidence="1">
    <location>
        <begin position="102"/>
        <end position="131"/>
    </location>
</feature>